<dbReference type="OrthoDB" id="2628290at2"/>
<name>A0A0J1IMD8_NIACI</name>
<dbReference type="PATRIC" id="fig|1397.4.peg.4937"/>
<evidence type="ECO:0000256" key="1">
    <source>
        <dbReference type="SAM" id="MobiDB-lite"/>
    </source>
</evidence>
<keyword evidence="2" id="KW-1133">Transmembrane helix</keyword>
<dbReference type="AlphaFoldDB" id="A0A0J1IMD8"/>
<proteinExistence type="predicted"/>
<comment type="caution">
    <text evidence="3">The sequence shown here is derived from an EMBL/GenBank/DDBJ whole genome shotgun (WGS) entry which is preliminary data.</text>
</comment>
<accession>A0A0J1IMD8</accession>
<organism evidence="3 4">
    <name type="scientific">Niallia circulans</name>
    <name type="common">Bacillus circulans</name>
    <dbReference type="NCBI Taxonomy" id="1397"/>
    <lineage>
        <taxon>Bacteria</taxon>
        <taxon>Bacillati</taxon>
        <taxon>Bacillota</taxon>
        <taxon>Bacilli</taxon>
        <taxon>Bacillales</taxon>
        <taxon>Bacillaceae</taxon>
        <taxon>Niallia</taxon>
    </lineage>
</organism>
<keyword evidence="4" id="KW-1185">Reference proteome</keyword>
<sequence length="90" mass="10181">MKNSSSIIFGLVIIIGFTILGLFILSAFGKESIKVENVNEDYRYELVPANENNIIIFDKKTGEYWSKFIPSNEGPTNWEKGDFPTNNSSK</sequence>
<evidence type="ECO:0000313" key="4">
    <source>
        <dbReference type="Proteomes" id="UP000036045"/>
    </source>
</evidence>
<feature type="region of interest" description="Disordered" evidence="1">
    <location>
        <begin position="71"/>
        <end position="90"/>
    </location>
</feature>
<dbReference type="RefSeq" id="WP_047941589.1">
    <property type="nucleotide sequence ID" value="NZ_JBANBP010000248.1"/>
</dbReference>
<keyword evidence="2" id="KW-0472">Membrane</keyword>
<feature type="transmembrane region" description="Helical" evidence="2">
    <location>
        <begin position="6"/>
        <end position="28"/>
    </location>
</feature>
<dbReference type="Proteomes" id="UP000036045">
    <property type="component" value="Unassembled WGS sequence"/>
</dbReference>
<protein>
    <submittedName>
        <fullName evidence="3">Uncharacterized protein</fullName>
    </submittedName>
</protein>
<gene>
    <name evidence="3" type="ORF">ABW02_08785</name>
</gene>
<keyword evidence="2" id="KW-0812">Transmembrane</keyword>
<evidence type="ECO:0000256" key="2">
    <source>
        <dbReference type="SAM" id="Phobius"/>
    </source>
</evidence>
<reference evidence="3 4" key="1">
    <citation type="submission" date="2015-05" db="EMBL/GenBank/DDBJ databases">
        <title>Whole genome sequence and identification of bacterial endophytes from Costus igneus.</title>
        <authorList>
            <person name="Lee Y.P."/>
            <person name="Gan H.M."/>
            <person name="Eng W."/>
            <person name="Wheatley M.S."/>
            <person name="Caraballo A."/>
            <person name="Polter S."/>
            <person name="Savka M.A."/>
            <person name="Hudson A.O."/>
        </authorList>
    </citation>
    <scope>NUCLEOTIDE SEQUENCE [LARGE SCALE GENOMIC DNA]</scope>
    <source>
        <strain evidence="3 4">RIT379</strain>
    </source>
</reference>
<evidence type="ECO:0000313" key="3">
    <source>
        <dbReference type="EMBL" id="KLV27048.1"/>
    </source>
</evidence>
<dbReference type="EMBL" id="LDPH01000006">
    <property type="protein sequence ID" value="KLV27048.1"/>
    <property type="molecule type" value="Genomic_DNA"/>
</dbReference>